<keyword evidence="2" id="KW-1185">Reference proteome</keyword>
<protein>
    <submittedName>
        <fullName evidence="1">Uncharacterized protein</fullName>
    </submittedName>
</protein>
<evidence type="ECO:0000313" key="1">
    <source>
        <dbReference type="EnsemblPlants" id="PGSC0003DMT400088732"/>
    </source>
</evidence>
<dbReference type="AlphaFoldDB" id="M1DGL4"/>
<dbReference type="EnsemblPlants" id="PGSC0003DMT400088732">
    <property type="protein sequence ID" value="PGSC0003DMT400088732"/>
    <property type="gene ID" value="PGSC0003DMG400038303"/>
</dbReference>
<dbReference type="PaxDb" id="4113-PGSC0003DMT400088732"/>
<accession>M1DGL4</accession>
<sequence length="145" mass="16703">MGYWASQVGLAKWFDDLPNGFGEKPCSLASPWMACYNFWRSGVPRVMRRMPSMLAKWVAFLCSSLDQSAILEPSPKRFGESPKWLAPRRMEKYFPLIQLALLDLPCFKISSTQGVVQLEAPLKRISEAHKRPSLRTIHQYVEIRE</sequence>
<organism evidence="1 2">
    <name type="scientific">Solanum tuberosum</name>
    <name type="common">Potato</name>
    <dbReference type="NCBI Taxonomy" id="4113"/>
    <lineage>
        <taxon>Eukaryota</taxon>
        <taxon>Viridiplantae</taxon>
        <taxon>Streptophyta</taxon>
        <taxon>Embryophyta</taxon>
        <taxon>Tracheophyta</taxon>
        <taxon>Spermatophyta</taxon>
        <taxon>Magnoliopsida</taxon>
        <taxon>eudicotyledons</taxon>
        <taxon>Gunneridae</taxon>
        <taxon>Pentapetalae</taxon>
        <taxon>asterids</taxon>
        <taxon>lamiids</taxon>
        <taxon>Solanales</taxon>
        <taxon>Solanaceae</taxon>
        <taxon>Solanoideae</taxon>
        <taxon>Solaneae</taxon>
        <taxon>Solanum</taxon>
    </lineage>
</organism>
<reference evidence="2" key="1">
    <citation type="journal article" date="2011" name="Nature">
        <title>Genome sequence and analysis of the tuber crop potato.</title>
        <authorList>
            <consortium name="The Potato Genome Sequencing Consortium"/>
        </authorList>
    </citation>
    <scope>NUCLEOTIDE SEQUENCE [LARGE SCALE GENOMIC DNA]</scope>
    <source>
        <strain evidence="2">cv. DM1-3 516 R44</strain>
    </source>
</reference>
<dbReference type="Proteomes" id="UP000011115">
    <property type="component" value="Unassembled WGS sequence"/>
</dbReference>
<evidence type="ECO:0000313" key="2">
    <source>
        <dbReference type="Proteomes" id="UP000011115"/>
    </source>
</evidence>
<proteinExistence type="predicted"/>
<name>M1DGL4_SOLTU</name>
<dbReference type="Gramene" id="PGSC0003DMT400088732">
    <property type="protein sequence ID" value="PGSC0003DMT400088732"/>
    <property type="gene ID" value="PGSC0003DMG400038303"/>
</dbReference>
<dbReference type="HOGENOM" id="CLU_149638_0_0_1"/>
<dbReference type="InParanoid" id="M1DGL4"/>
<reference evidence="1" key="2">
    <citation type="submission" date="2015-06" db="UniProtKB">
        <authorList>
            <consortium name="EnsemblPlants"/>
        </authorList>
    </citation>
    <scope>IDENTIFICATION</scope>
    <source>
        <strain evidence="1">DM1-3 516 R44</strain>
    </source>
</reference>